<name>A0A095VPD2_9GAMM</name>
<dbReference type="PATRIC" id="fig|1265313.6.peg.2153"/>
<keyword evidence="6" id="KW-1185">Reference proteome</keyword>
<accession>A0A095VPD2</accession>
<evidence type="ECO:0000256" key="4">
    <source>
        <dbReference type="PIRSR" id="PIRSR602678-1"/>
    </source>
</evidence>
<gene>
    <name evidence="5" type="ORF">HRUBRA_02183</name>
</gene>
<dbReference type="RefSeq" id="WP_035515859.1">
    <property type="nucleotide sequence ID" value="NZ_KN234758.1"/>
</dbReference>
<comment type="similarity">
    <text evidence="1">Belongs to the GTP cyclohydrolase I type 2/NIF3 family.</text>
</comment>
<dbReference type="Proteomes" id="UP000029640">
    <property type="component" value="Unassembled WGS sequence"/>
</dbReference>
<comment type="caution">
    <text evidence="5">The sequence shown here is derived from an EMBL/GenBank/DDBJ whole genome shotgun (WGS) entry which is preliminary data.</text>
</comment>
<feature type="binding site" evidence="4">
    <location>
        <position position="103"/>
    </location>
    <ligand>
        <name>a divalent metal cation</name>
        <dbReference type="ChEBI" id="CHEBI:60240"/>
        <label>1</label>
    </ligand>
</feature>
<dbReference type="SUPFAM" id="SSF102705">
    <property type="entry name" value="NIF3 (NGG1p interacting factor 3)-like"/>
    <property type="match status" value="1"/>
</dbReference>
<dbReference type="FunFam" id="3.40.1390.30:FF:000002">
    <property type="entry name" value="Nif3-like dinuclear metal center protein"/>
    <property type="match status" value="1"/>
</dbReference>
<dbReference type="AlphaFoldDB" id="A0A095VPD2"/>
<dbReference type="PANTHER" id="PTHR13799:SF14">
    <property type="entry name" value="GTP CYCLOHYDROLASE 1 TYPE 2 HOMOLOG"/>
    <property type="match status" value="1"/>
</dbReference>
<dbReference type="STRING" id="1265313.HRUBRA_02183"/>
<dbReference type="EMBL" id="AUVB01000062">
    <property type="protein sequence ID" value="KGE03235.1"/>
    <property type="molecule type" value="Genomic_DNA"/>
</dbReference>
<dbReference type="HOGENOM" id="CLU_037423_3_0_6"/>
<feature type="binding site" evidence="4">
    <location>
        <position position="225"/>
    </location>
    <ligand>
        <name>a divalent metal cation</name>
        <dbReference type="ChEBI" id="CHEBI:60240"/>
        <label>1</label>
    </ligand>
</feature>
<reference evidence="5 6" key="1">
    <citation type="journal article" date="2014" name="Genome Announc.">
        <title>Genome Sequence of Gammaproteobacterial Pseudohaliea rubra Type Strain DSM 19751, Isolated from Coastal Seawater of the Mediterranean Sea.</title>
        <authorList>
            <person name="Spring S."/>
            <person name="Fiebig A."/>
            <person name="Riedel T."/>
            <person name="Goker M."/>
            <person name="Klenk H.P."/>
        </authorList>
    </citation>
    <scope>NUCLEOTIDE SEQUENCE [LARGE SCALE GENOMIC DNA]</scope>
    <source>
        <strain evidence="5 6">DSM 19751</strain>
    </source>
</reference>
<organism evidence="5 6">
    <name type="scientific">Pseudohaliea rubra DSM 19751</name>
    <dbReference type="NCBI Taxonomy" id="1265313"/>
    <lineage>
        <taxon>Bacteria</taxon>
        <taxon>Pseudomonadati</taxon>
        <taxon>Pseudomonadota</taxon>
        <taxon>Gammaproteobacteria</taxon>
        <taxon>Cellvibrionales</taxon>
        <taxon>Halieaceae</taxon>
        <taxon>Pseudohaliea</taxon>
    </lineage>
</organism>
<feature type="binding site" evidence="4">
    <location>
        <position position="65"/>
    </location>
    <ligand>
        <name>a divalent metal cation</name>
        <dbReference type="ChEBI" id="CHEBI:60240"/>
        <label>1</label>
    </ligand>
</feature>
<dbReference type="InterPro" id="IPR002678">
    <property type="entry name" value="DUF34/NIF3"/>
</dbReference>
<dbReference type="InterPro" id="IPR036069">
    <property type="entry name" value="DUF34/NIF3_sf"/>
</dbReference>
<protein>
    <recommendedName>
        <fullName evidence="2">GTP cyclohydrolase 1 type 2 homolog</fullName>
    </recommendedName>
</protein>
<dbReference type="Pfam" id="PF01784">
    <property type="entry name" value="DUF34_NIF3"/>
    <property type="match status" value="1"/>
</dbReference>
<dbReference type="OrthoDB" id="9800881at2"/>
<evidence type="ECO:0000256" key="3">
    <source>
        <dbReference type="ARBA" id="ARBA00022723"/>
    </source>
</evidence>
<evidence type="ECO:0000256" key="2">
    <source>
        <dbReference type="ARBA" id="ARBA00022112"/>
    </source>
</evidence>
<feature type="binding site" evidence="4">
    <location>
        <position position="221"/>
    </location>
    <ligand>
        <name>a divalent metal cation</name>
        <dbReference type="ChEBI" id="CHEBI:60240"/>
        <label>1</label>
    </ligand>
</feature>
<proteinExistence type="inferred from homology"/>
<dbReference type="GO" id="GO:0046872">
    <property type="term" value="F:metal ion binding"/>
    <property type="evidence" value="ECO:0007669"/>
    <property type="project" value="UniProtKB-KW"/>
</dbReference>
<dbReference type="eggNOG" id="COG0327">
    <property type="taxonomic scope" value="Bacteria"/>
</dbReference>
<evidence type="ECO:0000256" key="1">
    <source>
        <dbReference type="ARBA" id="ARBA00006964"/>
    </source>
</evidence>
<feature type="binding site" evidence="4">
    <location>
        <position position="66"/>
    </location>
    <ligand>
        <name>a divalent metal cation</name>
        <dbReference type="ChEBI" id="CHEBI:60240"/>
        <label>1</label>
    </ligand>
</feature>
<evidence type="ECO:0000313" key="5">
    <source>
        <dbReference type="EMBL" id="KGE03235.1"/>
    </source>
</evidence>
<evidence type="ECO:0000313" key="6">
    <source>
        <dbReference type="Proteomes" id="UP000029640"/>
    </source>
</evidence>
<keyword evidence="3 4" id="KW-0479">Metal-binding</keyword>
<dbReference type="NCBIfam" id="TIGR00486">
    <property type="entry name" value="YbgI_SA1388"/>
    <property type="match status" value="1"/>
</dbReference>
<dbReference type="Gene3D" id="3.40.1390.30">
    <property type="entry name" value="NIF3 (NGG1p interacting factor 3)-like"/>
    <property type="match status" value="2"/>
</dbReference>
<dbReference type="GO" id="GO:0005737">
    <property type="term" value="C:cytoplasm"/>
    <property type="evidence" value="ECO:0007669"/>
    <property type="project" value="TreeGrafter"/>
</dbReference>
<dbReference type="PANTHER" id="PTHR13799">
    <property type="entry name" value="NGG1 INTERACTING FACTOR 3"/>
    <property type="match status" value="1"/>
</dbReference>
<sequence length="253" mass="26702">MPVALVDLVAAMDELLEPGRFRDYCPNGLQVGGRATVARLACAVTANQSVLDDALAWGADALLVHHGYFWRGEDPRVVGMKQRRLATLLGSGLSLIAYHLPLDAHPAVGNNAELGRRLAMVDVEPLHRDPADGVGAIGNLPEPLTAASLAERLTALTGREPLHIGDGAALLRRVAWCTGAAQGYIDAAVAAGADAYITGEVSEPTVHSAREQGIQFFAAGHHATERYGVQALGEVMAGRFGLELTFLDCDNPV</sequence>